<dbReference type="GO" id="GO:0008270">
    <property type="term" value="F:zinc ion binding"/>
    <property type="evidence" value="ECO:0007669"/>
    <property type="project" value="UniProtKB-KW"/>
</dbReference>
<keyword evidence="1" id="KW-0479">Metal-binding</keyword>
<dbReference type="OMA" id="CESENLV"/>
<dbReference type="Gene3D" id="2.20.25.10">
    <property type="match status" value="1"/>
</dbReference>
<protein>
    <submittedName>
        <fullName evidence="3">Zinc finger, TFIIB-type domain protein</fullName>
    </submittedName>
</protein>
<evidence type="ECO:0000259" key="2">
    <source>
        <dbReference type="PROSITE" id="PS51134"/>
    </source>
</evidence>
<dbReference type="EMBL" id="CP008822">
    <property type="protein sequence ID" value="AIM28386.1"/>
    <property type="molecule type" value="Genomic_DNA"/>
</dbReference>
<dbReference type="AlphaFoldDB" id="A0A088E7P5"/>
<dbReference type="PROSITE" id="PS51134">
    <property type="entry name" value="ZF_TFIIB"/>
    <property type="match status" value="1"/>
</dbReference>
<keyword evidence="1" id="KW-0863">Zinc-finger</keyword>
<dbReference type="Proteomes" id="UP000029084">
    <property type="component" value="Chromosome"/>
</dbReference>
<evidence type="ECO:0000313" key="4">
    <source>
        <dbReference type="Proteomes" id="UP000029084"/>
    </source>
</evidence>
<name>A0A088E7P5_9CREN</name>
<evidence type="ECO:0000256" key="1">
    <source>
        <dbReference type="PROSITE-ProRule" id="PRU00469"/>
    </source>
</evidence>
<dbReference type="GeneID" id="91756815"/>
<proteinExistence type="predicted"/>
<organism evidence="3 4">
    <name type="scientific">Metallosphaera sedula</name>
    <dbReference type="NCBI Taxonomy" id="43687"/>
    <lineage>
        <taxon>Archaea</taxon>
        <taxon>Thermoproteota</taxon>
        <taxon>Thermoprotei</taxon>
        <taxon>Sulfolobales</taxon>
        <taxon>Sulfolobaceae</taxon>
        <taxon>Metallosphaera</taxon>
    </lineage>
</organism>
<dbReference type="Pfam" id="PF08271">
    <property type="entry name" value="Zn_Ribbon_TF"/>
    <property type="match status" value="1"/>
</dbReference>
<dbReference type="SUPFAM" id="SSF57783">
    <property type="entry name" value="Zinc beta-ribbon"/>
    <property type="match status" value="1"/>
</dbReference>
<sequence length="195" mass="23164">MDNIRCSYCGSKNLIWDYTRGEVVCGDCGTTADRVYDYRPMFMEEVLRSSQNRSLLYKNREIESFKEFMHLLKKSRFLRKYKGVKLNVSLNQGSIQGSKIYSQISLDALYKIESDKVAIKIYKYLEKMGIFSGLKFKTRVLLTYYLVYGNDKIRIKRILKTYYSSEENIKRIIKQIPFNVRLEIMRMVEESKIKN</sequence>
<dbReference type="InterPro" id="IPR013137">
    <property type="entry name" value="Znf_TFIIB"/>
</dbReference>
<reference evidence="3 4" key="1">
    <citation type="journal article" date="2014" name="J. Bacteriol.">
        <title>Role of an Archaeal PitA Transporter in the Copper and Arsenic Resistance of Metallosphaera sedula, an Extreme Thermoacidophile.</title>
        <authorList>
            <person name="McCarthy S."/>
            <person name="Ai C."/>
            <person name="Wheaton G."/>
            <person name="Tevatia R."/>
            <person name="Eckrich V."/>
            <person name="Kelly R."/>
            <person name="Blum P."/>
        </authorList>
    </citation>
    <scope>NUCLEOTIDE SEQUENCE [LARGE SCALE GENOMIC DNA]</scope>
    <source>
        <strain evidence="3 4">CuR1</strain>
    </source>
</reference>
<keyword evidence="1" id="KW-0862">Zinc</keyword>
<dbReference type="OrthoDB" id="27163at2157"/>
<evidence type="ECO:0000313" key="3">
    <source>
        <dbReference type="EMBL" id="AIM28386.1"/>
    </source>
</evidence>
<gene>
    <name evidence="3" type="ORF">HA72_2265</name>
</gene>
<feature type="domain" description="TFIIB-type" evidence="2">
    <location>
        <begin position="2"/>
        <end position="33"/>
    </location>
</feature>
<dbReference type="RefSeq" id="WP_012022190.1">
    <property type="nucleotide sequence ID" value="NZ_AP019770.1"/>
</dbReference>
<accession>A0A088E7P5</accession>